<feature type="domain" description="SP-RING-type" evidence="6">
    <location>
        <begin position="564"/>
        <end position="653"/>
    </location>
</feature>
<dbReference type="AlphaFoldDB" id="A0A7R9KE24"/>
<dbReference type="EMBL" id="OC855082">
    <property type="protein sequence ID" value="CAD7621183.1"/>
    <property type="molecule type" value="Genomic_DNA"/>
</dbReference>
<dbReference type="GO" id="GO:0016925">
    <property type="term" value="P:protein sumoylation"/>
    <property type="evidence" value="ECO:0007669"/>
    <property type="project" value="TreeGrafter"/>
</dbReference>
<proteinExistence type="predicted"/>
<evidence type="ECO:0000256" key="3">
    <source>
        <dbReference type="ARBA" id="ARBA00022833"/>
    </source>
</evidence>
<dbReference type="Proteomes" id="UP000759131">
    <property type="component" value="Unassembled WGS sequence"/>
</dbReference>
<keyword evidence="1" id="KW-0479">Metal-binding</keyword>
<evidence type="ECO:0000313" key="8">
    <source>
        <dbReference type="Proteomes" id="UP000759131"/>
    </source>
</evidence>
<dbReference type="InterPro" id="IPR004181">
    <property type="entry name" value="Znf_MIZ"/>
</dbReference>
<name>A0A7R9KE24_9ACAR</name>
<sequence>MADMSQIRRYKDDKQHKQKDTYVKKINKMFKTDLIEICILFNVSKNGTKDVLRERLIQLVDSIYSVDEERWSALKSQIKRVYKANDRIKKSPKKVKKKKRKKSQTGDASASSPLRGMPAVFDSDLDNDNSDDSNVSNQQLERIVLKIPKPTQQSCDVNNYYDFFSDYKTNSPANISYNNGLPSAAAANQQSSTSSQPLSAPIPTSDQPIDFSFLFRDLIPTPPTNQSHNPSASGSQFFSHTTAPLAHTFTARAPAPGTQLTAAPNVSLQPYNALTVRPPVAVVRPNVFHPFAPSAPMHYSQPVNYPHFMGHQNYFQNTSAVQNYSHRQYYPNPGAPDLDLPDSQTFDMFLKQQKFLLSQFSSAKQTNEVDGGANDTDDSDHPIGHEFAFKAFQTFTTIKKLLEPTTIGSLSDIGLNIEFTLNLVDFDANNFYPDLQSLLETKSYQIQLRFSYISDVQIKEHKDCVPEFLCIQCNNNRVFDSTEDEERSSGPFDLNKWCVFGVNKVRFWMSKEKYTFLMPCLYEVSIVSFETPDTFLNKLKENSAQLLDPQITKQLIKSRSEPPSQDDIIISVTNTTIKVKLICPLSCRRIETPCRTLECKHIEVFDAHSFLKANDFRYDWLCPICQKRADFDLLRVDGYFTEMLNNTDDSITEVFVKSDATYDVIKVPNSPPVVDLDDTIEDDFDCSVVDADGCIVID</sequence>
<dbReference type="OrthoDB" id="6510781at2759"/>
<evidence type="ECO:0000256" key="1">
    <source>
        <dbReference type="ARBA" id="ARBA00022723"/>
    </source>
</evidence>
<protein>
    <recommendedName>
        <fullName evidence="6">SP-RING-type domain-containing protein</fullName>
    </recommendedName>
</protein>
<dbReference type="GO" id="GO:0061665">
    <property type="term" value="F:SUMO ligase activity"/>
    <property type="evidence" value="ECO:0007669"/>
    <property type="project" value="TreeGrafter"/>
</dbReference>
<dbReference type="GO" id="GO:0000785">
    <property type="term" value="C:chromatin"/>
    <property type="evidence" value="ECO:0007669"/>
    <property type="project" value="TreeGrafter"/>
</dbReference>
<feature type="compositionally biased region" description="Basic residues" evidence="5">
    <location>
        <begin position="90"/>
        <end position="103"/>
    </location>
</feature>
<evidence type="ECO:0000256" key="2">
    <source>
        <dbReference type="ARBA" id="ARBA00022771"/>
    </source>
</evidence>
<evidence type="ECO:0000256" key="4">
    <source>
        <dbReference type="PROSITE-ProRule" id="PRU00452"/>
    </source>
</evidence>
<evidence type="ECO:0000313" key="7">
    <source>
        <dbReference type="EMBL" id="CAD7621183.1"/>
    </source>
</evidence>
<dbReference type="PANTHER" id="PTHR10782">
    <property type="entry name" value="ZINC FINGER MIZ DOMAIN-CONTAINING PROTEIN"/>
    <property type="match status" value="1"/>
</dbReference>
<dbReference type="EMBL" id="CAJPIZ010000507">
    <property type="protein sequence ID" value="CAG2101613.1"/>
    <property type="molecule type" value="Genomic_DNA"/>
</dbReference>
<gene>
    <name evidence="7" type="ORF">OSB1V03_LOCUS1657</name>
</gene>
<evidence type="ECO:0000256" key="5">
    <source>
        <dbReference type="SAM" id="MobiDB-lite"/>
    </source>
</evidence>
<accession>A0A7R9KE24</accession>
<dbReference type="GO" id="GO:0008270">
    <property type="term" value="F:zinc ion binding"/>
    <property type="evidence" value="ECO:0007669"/>
    <property type="project" value="UniProtKB-KW"/>
</dbReference>
<keyword evidence="8" id="KW-1185">Reference proteome</keyword>
<feature type="region of interest" description="Disordered" evidence="5">
    <location>
        <begin position="85"/>
        <end position="136"/>
    </location>
</feature>
<dbReference type="InterPro" id="IPR013083">
    <property type="entry name" value="Znf_RING/FYVE/PHD"/>
</dbReference>
<keyword evidence="2 4" id="KW-0863">Zinc-finger</keyword>
<dbReference type="Gene3D" id="3.30.40.10">
    <property type="entry name" value="Zinc/RING finger domain, C3HC4 (zinc finger)"/>
    <property type="match status" value="1"/>
</dbReference>
<dbReference type="Pfam" id="PF02891">
    <property type="entry name" value="zf-MIZ"/>
    <property type="match status" value="1"/>
</dbReference>
<reference evidence="7" key="1">
    <citation type="submission" date="2020-11" db="EMBL/GenBank/DDBJ databases">
        <authorList>
            <person name="Tran Van P."/>
        </authorList>
    </citation>
    <scope>NUCLEOTIDE SEQUENCE</scope>
</reference>
<dbReference type="PANTHER" id="PTHR10782:SF4">
    <property type="entry name" value="TONALLI, ISOFORM E"/>
    <property type="match status" value="1"/>
</dbReference>
<keyword evidence="3" id="KW-0862">Zinc</keyword>
<evidence type="ECO:0000259" key="6">
    <source>
        <dbReference type="PROSITE" id="PS51044"/>
    </source>
</evidence>
<dbReference type="PROSITE" id="PS51044">
    <property type="entry name" value="ZF_SP_RING"/>
    <property type="match status" value="1"/>
</dbReference>
<organism evidence="7">
    <name type="scientific">Medioppia subpectinata</name>
    <dbReference type="NCBI Taxonomy" id="1979941"/>
    <lineage>
        <taxon>Eukaryota</taxon>
        <taxon>Metazoa</taxon>
        <taxon>Ecdysozoa</taxon>
        <taxon>Arthropoda</taxon>
        <taxon>Chelicerata</taxon>
        <taxon>Arachnida</taxon>
        <taxon>Acari</taxon>
        <taxon>Acariformes</taxon>
        <taxon>Sarcoptiformes</taxon>
        <taxon>Oribatida</taxon>
        <taxon>Brachypylina</taxon>
        <taxon>Oppioidea</taxon>
        <taxon>Oppiidae</taxon>
        <taxon>Medioppia</taxon>
    </lineage>
</organism>